<feature type="compositionally biased region" description="Pro residues" evidence="2">
    <location>
        <begin position="16"/>
        <end position="45"/>
    </location>
</feature>
<feature type="coiled-coil region" evidence="1">
    <location>
        <begin position="73"/>
        <end position="136"/>
    </location>
</feature>
<evidence type="ECO:0000313" key="3">
    <source>
        <dbReference type="EMBL" id="CDJ32485.1"/>
    </source>
</evidence>
<gene>
    <name evidence="3" type="ORF">EMH_0075420</name>
</gene>
<evidence type="ECO:0000256" key="1">
    <source>
        <dbReference type="SAM" id="Coils"/>
    </source>
</evidence>
<dbReference type="GeneID" id="25382015"/>
<keyword evidence="1" id="KW-0175">Coiled coil</keyword>
<protein>
    <submittedName>
        <fullName evidence="3">Uncharacterized protein</fullName>
    </submittedName>
</protein>
<reference evidence="3" key="1">
    <citation type="submission" date="2013-10" db="EMBL/GenBank/DDBJ databases">
        <title>Genomic analysis of the causative agents of coccidiosis in chickens.</title>
        <authorList>
            <person name="Reid A.J."/>
            <person name="Blake D."/>
            <person name="Billington K."/>
            <person name="Browne H."/>
            <person name="Dunn M."/>
            <person name="Hung S."/>
            <person name="Kawahara F."/>
            <person name="Miranda-Saavedra D."/>
            <person name="Mourier T."/>
            <person name="Nagra H."/>
            <person name="Otto T.D."/>
            <person name="Rawlings N."/>
            <person name="Sanchez A."/>
            <person name="Sanders M."/>
            <person name="Subramaniam C."/>
            <person name="Tay Y."/>
            <person name="Dear P."/>
            <person name="Doerig C."/>
            <person name="Gruber A."/>
            <person name="Parkinson J."/>
            <person name="Shirley M."/>
            <person name="Wan K.L."/>
            <person name="Berriman M."/>
            <person name="Tomley F."/>
            <person name="Pain A."/>
        </authorList>
    </citation>
    <scope>NUCLEOTIDE SEQUENCE [LARGE SCALE GENOMIC DNA]</scope>
    <source>
        <strain evidence="3">Houghton</strain>
    </source>
</reference>
<proteinExistence type="predicted"/>
<evidence type="ECO:0000256" key="2">
    <source>
        <dbReference type="SAM" id="MobiDB-lite"/>
    </source>
</evidence>
<reference evidence="3" key="2">
    <citation type="submission" date="2013-10" db="EMBL/GenBank/DDBJ databases">
        <authorList>
            <person name="Aslett M."/>
        </authorList>
    </citation>
    <scope>NUCLEOTIDE SEQUENCE [LARGE SCALE GENOMIC DNA]</scope>
    <source>
        <strain evidence="3">Houghton</strain>
    </source>
</reference>
<sequence>MSAYTHTDSPARMQPQGPPPEGPPQGAPQGPPKGPPGPPPPPGPPGYGGAPSDPYAFIDAHVGAPLGAPEDGIETLERQLEELHISLRKRIDRCLDSSERHALSLSRSLPAAVVAADALNKETNACKAKLQQLLDTLKARGALQQEGLATVYVLHGVKRHLEDCSAVAAELHRWHFRVQEAELLLQSLRAGELQEASQQQAVLEAAAVAAALLQAVVLLGALPQYEAMRQTAKKLEHRVLAFVSQLLKESVSVNSLSGFRSAVAAYERLGARLSLLQQLPAALRSLLQREQRVCCVRQQWVWGVHKDKETAQETARGPPLSPPPARGAPQPWGPLLSLTMVC</sequence>
<dbReference type="OrthoDB" id="348970at2759"/>
<keyword evidence="4" id="KW-1185">Reference proteome</keyword>
<name>U6K435_9EIME</name>
<organism evidence="3 4">
    <name type="scientific">Eimeria mitis</name>
    <dbReference type="NCBI Taxonomy" id="44415"/>
    <lineage>
        <taxon>Eukaryota</taxon>
        <taxon>Sar</taxon>
        <taxon>Alveolata</taxon>
        <taxon>Apicomplexa</taxon>
        <taxon>Conoidasida</taxon>
        <taxon>Coccidia</taxon>
        <taxon>Eucoccidiorida</taxon>
        <taxon>Eimeriorina</taxon>
        <taxon>Eimeriidae</taxon>
        <taxon>Eimeria</taxon>
    </lineage>
</organism>
<dbReference type="RefSeq" id="XP_013355050.1">
    <property type="nucleotide sequence ID" value="XM_013499596.1"/>
</dbReference>
<dbReference type="AlphaFoldDB" id="U6K435"/>
<dbReference type="Proteomes" id="UP000030744">
    <property type="component" value="Unassembled WGS sequence"/>
</dbReference>
<dbReference type="VEuPathDB" id="ToxoDB:EMH_0075420"/>
<dbReference type="EMBL" id="HG684215">
    <property type="protein sequence ID" value="CDJ32485.1"/>
    <property type="molecule type" value="Genomic_DNA"/>
</dbReference>
<feature type="region of interest" description="Disordered" evidence="2">
    <location>
        <begin position="310"/>
        <end position="332"/>
    </location>
</feature>
<accession>U6K435</accession>
<feature type="region of interest" description="Disordered" evidence="2">
    <location>
        <begin position="1"/>
        <end position="56"/>
    </location>
</feature>
<evidence type="ECO:0000313" key="4">
    <source>
        <dbReference type="Proteomes" id="UP000030744"/>
    </source>
</evidence>